<reference evidence="14" key="1">
    <citation type="submission" date="2025-08" db="UniProtKB">
        <authorList>
            <consortium name="Ensembl"/>
        </authorList>
    </citation>
    <scope>IDENTIFICATION</scope>
</reference>
<dbReference type="STRING" id="1676925.ENSPKIP00000039534"/>
<feature type="domain" description="C2H2-type" evidence="11">
    <location>
        <begin position="941"/>
        <end position="968"/>
    </location>
</feature>
<dbReference type="Ensembl" id="ENSPKIT00000020543.1">
    <property type="protein sequence ID" value="ENSPKIP00000039534.1"/>
    <property type="gene ID" value="ENSPKIG00000016860.1"/>
</dbReference>
<evidence type="ECO:0000313" key="14">
    <source>
        <dbReference type="Ensembl" id="ENSPKIP00000039534.1"/>
    </source>
</evidence>
<evidence type="ECO:0000256" key="3">
    <source>
        <dbReference type="ARBA" id="ARBA00022771"/>
    </source>
</evidence>
<feature type="region of interest" description="Disordered" evidence="10">
    <location>
        <begin position="55"/>
        <end position="75"/>
    </location>
</feature>
<dbReference type="PROSITE" id="PS00028">
    <property type="entry name" value="ZINC_FINGER_C2H2_1"/>
    <property type="match status" value="3"/>
</dbReference>
<evidence type="ECO:0000256" key="9">
    <source>
        <dbReference type="PROSITE-ProRule" id="PRU00042"/>
    </source>
</evidence>
<feature type="domain" description="ELM2" evidence="12">
    <location>
        <begin position="727"/>
        <end position="819"/>
    </location>
</feature>
<dbReference type="FunFam" id="1.10.10.60:FF:000012">
    <property type="entry name" value="Metastasis-associated 1 family, member 3"/>
    <property type="match status" value="1"/>
</dbReference>
<feature type="compositionally biased region" description="Basic residues" evidence="10">
    <location>
        <begin position="433"/>
        <end position="442"/>
    </location>
</feature>
<evidence type="ECO:0000256" key="8">
    <source>
        <dbReference type="ARBA" id="ARBA00023242"/>
    </source>
</evidence>
<name>A0A3B3T9S9_9TELE</name>
<dbReference type="SUPFAM" id="SSF57667">
    <property type="entry name" value="beta-beta-alpha zinc fingers"/>
    <property type="match status" value="1"/>
</dbReference>
<dbReference type="GO" id="GO:0005667">
    <property type="term" value="C:transcription regulator complex"/>
    <property type="evidence" value="ECO:0007669"/>
    <property type="project" value="TreeGrafter"/>
</dbReference>
<reference evidence="14" key="2">
    <citation type="submission" date="2025-09" db="UniProtKB">
        <authorList>
            <consortium name="Ensembl"/>
        </authorList>
    </citation>
    <scope>IDENTIFICATION</scope>
</reference>
<dbReference type="InterPro" id="IPR051066">
    <property type="entry name" value="Trans_reg/Corepressor"/>
</dbReference>
<dbReference type="SMART" id="SM01189">
    <property type="entry name" value="ELM2"/>
    <property type="match status" value="1"/>
</dbReference>
<dbReference type="Pfam" id="PF00096">
    <property type="entry name" value="zf-C2H2"/>
    <property type="match status" value="1"/>
</dbReference>
<keyword evidence="5" id="KW-0805">Transcription regulation</keyword>
<dbReference type="SMART" id="SM00355">
    <property type="entry name" value="ZnF_C2H2"/>
    <property type="match status" value="3"/>
</dbReference>
<dbReference type="FunFam" id="3.30.160.60:FF:000446">
    <property type="entry name" value="Zinc finger protein"/>
    <property type="match status" value="1"/>
</dbReference>
<feature type="domain" description="C2H2-type" evidence="11">
    <location>
        <begin position="142"/>
        <end position="169"/>
    </location>
</feature>
<dbReference type="SMART" id="SM00717">
    <property type="entry name" value="SANT"/>
    <property type="match status" value="1"/>
</dbReference>
<feature type="region of interest" description="Disordered" evidence="10">
    <location>
        <begin position="419"/>
        <end position="458"/>
    </location>
</feature>
<evidence type="ECO:0000256" key="2">
    <source>
        <dbReference type="ARBA" id="ARBA00022723"/>
    </source>
</evidence>
<evidence type="ECO:0000256" key="5">
    <source>
        <dbReference type="ARBA" id="ARBA00023015"/>
    </source>
</evidence>
<dbReference type="GO" id="GO:0003714">
    <property type="term" value="F:transcription corepressor activity"/>
    <property type="evidence" value="ECO:0007669"/>
    <property type="project" value="TreeGrafter"/>
</dbReference>
<evidence type="ECO:0000256" key="6">
    <source>
        <dbReference type="ARBA" id="ARBA00023125"/>
    </source>
</evidence>
<feature type="domain" description="C2H2-type" evidence="11">
    <location>
        <begin position="114"/>
        <end position="141"/>
    </location>
</feature>
<evidence type="ECO:0000259" key="12">
    <source>
        <dbReference type="PROSITE" id="PS51156"/>
    </source>
</evidence>
<feature type="region of interest" description="Disordered" evidence="10">
    <location>
        <begin position="242"/>
        <end position="282"/>
    </location>
</feature>
<dbReference type="Pfam" id="PF00249">
    <property type="entry name" value="Myb_DNA-binding"/>
    <property type="match status" value="1"/>
</dbReference>
<evidence type="ECO:0000256" key="7">
    <source>
        <dbReference type="ARBA" id="ARBA00023163"/>
    </source>
</evidence>
<evidence type="ECO:0000256" key="1">
    <source>
        <dbReference type="ARBA" id="ARBA00004123"/>
    </source>
</evidence>
<evidence type="ECO:0000256" key="10">
    <source>
        <dbReference type="SAM" id="MobiDB-lite"/>
    </source>
</evidence>
<dbReference type="GO" id="GO:0000118">
    <property type="term" value="C:histone deacetylase complex"/>
    <property type="evidence" value="ECO:0007669"/>
    <property type="project" value="TreeGrafter"/>
</dbReference>
<dbReference type="InterPro" id="IPR017884">
    <property type="entry name" value="SANT_dom"/>
</dbReference>
<evidence type="ECO:0000313" key="15">
    <source>
        <dbReference type="Proteomes" id="UP000261540"/>
    </source>
</evidence>
<dbReference type="GO" id="GO:0008270">
    <property type="term" value="F:zinc ion binding"/>
    <property type="evidence" value="ECO:0007669"/>
    <property type="project" value="UniProtKB-KW"/>
</dbReference>
<proteinExistence type="predicted"/>
<dbReference type="InterPro" id="IPR036236">
    <property type="entry name" value="Znf_C2H2_sf"/>
</dbReference>
<protein>
    <submittedName>
        <fullName evidence="14">Zinc finger protein 541</fullName>
    </submittedName>
</protein>
<evidence type="ECO:0000256" key="4">
    <source>
        <dbReference type="ARBA" id="ARBA00022833"/>
    </source>
</evidence>
<dbReference type="InterPro" id="IPR000949">
    <property type="entry name" value="ELM2_dom"/>
</dbReference>
<dbReference type="PROSITE" id="PS51293">
    <property type="entry name" value="SANT"/>
    <property type="match status" value="1"/>
</dbReference>
<dbReference type="InterPro" id="IPR013087">
    <property type="entry name" value="Znf_C2H2_type"/>
</dbReference>
<dbReference type="Gene3D" id="1.10.10.60">
    <property type="entry name" value="Homeodomain-like"/>
    <property type="match status" value="1"/>
</dbReference>
<sequence>MNVKEMELQEDTVCQERWCDAQVGGESVCDGSNLCLPLHSGDHADDDSIFITSLTPPLPSPPNLHAEKNPETDGDYASTVVISDTPSDVLLGMNEDPLWMSKAVAVWPVSATPQKCCLCGKVFGSVSGLHKHQLTHLQDRPHECPVCKRGFKRSDHLNVHLLTHQKRKQFRSSKPAFQKSYCDNQPLKYHLVPSPSASTFCDLSKTSPTQWKGRFADGDPLLGDSGAMSFSRSSVTEVLDPWSQGENRGLCDGDDDEPNPPLVTCAAPKQNPDKKPESNTFVGPQYGESDVNIPVSKFQALEEILLFQPFMEEQSLGENIPAESASPKRLTQSRSAIMFKQAPYQSKQEFKKLSLLEPQPHSFPVLKGSAFSETMSAPNSMPDNMDDPLLNYSDQAQSAHGHIPVMLPSVLASSYSCEMVPPEAPSAKSPKKDSRKRARKTKVKETNLLAPPHPLSRPDVHYASRRPRLHPLQLISPSQVALASFSAISAAGLTSCVPFKVNNSAGDQLDTCNSEQALPQPSEDSIQNFPLGEPSWTSAKEGFTDEMQGKKMGSEAGHLQVQKAPCVDDKISVMPLVIPVSVPVSERTQEGKGLGSTRASKKSPNLKFQKTLFIPSPTGPRSSMPRDFAGDTVIGQQWWAAGAYPSQLRSPVYLGEHLLNPSFEPPPYTPPPMLSPLRPGTGLYFSTLPPSQPCPPPPPPPSTYTATLDMADGISLVMDDTIVTIEPRINVGSQFQAEIPPLQNLLLILYDEHPAQLVWAPWGDIDSNTETEKRVTALLDLSCSSVLPGGGTNTELALHCLHVGQGDVLAALELLLIKEDYLSSSYPLRNYHYSGSDCWSPQEKRLFCKALVTHGKNFQLIQNMLQNKSAAQCVEYYYAMKKLQKFKQRIQGAARKDRFTEPKMELPGGQVEYSVKHGAPQKHLSPTGAQVLPASHIELKYICEVCGRGFEKIKSRSAHMKTHRNQERAFRGLTWIPLI</sequence>
<dbReference type="PANTHER" id="PTHR16089">
    <property type="entry name" value="REST COREPRESSOR COREST PROTEIN-RELATED"/>
    <property type="match status" value="1"/>
</dbReference>
<dbReference type="Proteomes" id="UP000261540">
    <property type="component" value="Unplaced"/>
</dbReference>
<organism evidence="14 15">
    <name type="scientific">Paramormyrops kingsleyae</name>
    <dbReference type="NCBI Taxonomy" id="1676925"/>
    <lineage>
        <taxon>Eukaryota</taxon>
        <taxon>Metazoa</taxon>
        <taxon>Chordata</taxon>
        <taxon>Craniata</taxon>
        <taxon>Vertebrata</taxon>
        <taxon>Euteleostomi</taxon>
        <taxon>Actinopterygii</taxon>
        <taxon>Neopterygii</taxon>
        <taxon>Teleostei</taxon>
        <taxon>Osteoglossocephala</taxon>
        <taxon>Osteoglossomorpha</taxon>
        <taxon>Osteoglossiformes</taxon>
        <taxon>Mormyridae</taxon>
        <taxon>Paramormyrops</taxon>
    </lineage>
</organism>
<dbReference type="GO" id="GO:0006357">
    <property type="term" value="P:regulation of transcription by RNA polymerase II"/>
    <property type="evidence" value="ECO:0007669"/>
    <property type="project" value="TreeGrafter"/>
</dbReference>
<dbReference type="InterPro" id="IPR009057">
    <property type="entry name" value="Homeodomain-like_sf"/>
</dbReference>
<dbReference type="PROSITE" id="PS51156">
    <property type="entry name" value="ELM2"/>
    <property type="match status" value="1"/>
</dbReference>
<keyword evidence="2" id="KW-0479">Metal-binding</keyword>
<dbReference type="GO" id="GO:0003677">
    <property type="term" value="F:DNA binding"/>
    <property type="evidence" value="ECO:0007669"/>
    <property type="project" value="UniProtKB-KW"/>
</dbReference>
<dbReference type="InterPro" id="IPR001005">
    <property type="entry name" value="SANT/Myb"/>
</dbReference>
<evidence type="ECO:0000259" key="13">
    <source>
        <dbReference type="PROSITE" id="PS51293"/>
    </source>
</evidence>
<accession>A0A3B3T9S9</accession>
<dbReference type="PANTHER" id="PTHR16089:SF23">
    <property type="entry name" value="ZINC FINGER PROTEIN 541"/>
    <property type="match status" value="1"/>
</dbReference>
<dbReference type="Pfam" id="PF01448">
    <property type="entry name" value="ELM2"/>
    <property type="match status" value="1"/>
</dbReference>
<feature type="domain" description="SANT" evidence="13">
    <location>
        <begin position="834"/>
        <end position="885"/>
    </location>
</feature>
<dbReference type="GeneTree" id="ENSGT00940000160330"/>
<keyword evidence="3 9" id="KW-0863">Zinc-finger</keyword>
<dbReference type="AlphaFoldDB" id="A0A3B3T9S9"/>
<dbReference type="SUPFAM" id="SSF46689">
    <property type="entry name" value="Homeodomain-like"/>
    <property type="match status" value="1"/>
</dbReference>
<keyword evidence="6" id="KW-0238">DNA-binding</keyword>
<keyword evidence="8" id="KW-0539">Nucleus</keyword>
<keyword evidence="4" id="KW-0862">Zinc</keyword>
<keyword evidence="7" id="KW-0804">Transcription</keyword>
<keyword evidence="15" id="KW-1185">Reference proteome</keyword>
<dbReference type="Gene3D" id="3.30.160.60">
    <property type="entry name" value="Classic Zinc Finger"/>
    <property type="match status" value="1"/>
</dbReference>
<evidence type="ECO:0000259" key="11">
    <source>
        <dbReference type="PROSITE" id="PS50157"/>
    </source>
</evidence>
<dbReference type="PROSITE" id="PS50157">
    <property type="entry name" value="ZINC_FINGER_C2H2_2"/>
    <property type="match status" value="3"/>
</dbReference>
<comment type="subcellular location">
    <subcellularLocation>
        <location evidence="1">Nucleus</location>
    </subcellularLocation>
</comment>